<proteinExistence type="predicted"/>
<name>A0A2Z3HJN7_9CAUL</name>
<evidence type="ECO:0000256" key="1">
    <source>
        <dbReference type="SAM" id="MobiDB-lite"/>
    </source>
</evidence>
<accession>A0A2Z3HJN7</accession>
<keyword evidence="3" id="KW-1185">Reference proteome</keyword>
<dbReference type="GO" id="GO:0006744">
    <property type="term" value="P:ubiquinone biosynthetic process"/>
    <property type="evidence" value="ECO:0007669"/>
    <property type="project" value="InterPro"/>
</dbReference>
<dbReference type="RefSeq" id="WP_110449312.1">
    <property type="nucleotide sequence ID" value="NZ_CP029479.1"/>
</dbReference>
<dbReference type="Proteomes" id="UP000247763">
    <property type="component" value="Chromosome"/>
</dbReference>
<dbReference type="PANTHER" id="PTHR12922:SF7">
    <property type="entry name" value="UBIQUINONE BIOSYNTHESIS PROTEIN COQ4 HOMOLOG, MITOCHONDRIAL"/>
    <property type="match status" value="1"/>
</dbReference>
<evidence type="ECO:0000313" key="3">
    <source>
        <dbReference type="Proteomes" id="UP000247763"/>
    </source>
</evidence>
<sequence>MTDLRESFAARVRSGPDGSIPGPDDALGPDRREAADVAHAAFAAPWRLHEVLDGFANRRSTEHQVELVTDAVPDLPALPVPEALFQALWSIIDGAGGDRSALEFTQATAALGGHLDPGFQAAQLAVSRDWPGVAEAAEQGWPEPFTLAQLAAAPSGSLAATFHHLIVENGFDLEVLDRDALSLRDLPAPLDYLNARILQVHDLWHLVGGYRTTGLHEIAISAFQLAQFGHAYSGFVLAVTLASASADPTRYMVLSGVIAAAWRHGRMTPPLLGVDWPALWDRPLEDVRRALGVEAFESPWPADLFERAA</sequence>
<feature type="region of interest" description="Disordered" evidence="1">
    <location>
        <begin position="1"/>
        <end position="27"/>
    </location>
</feature>
<evidence type="ECO:0000313" key="2">
    <source>
        <dbReference type="EMBL" id="AWM76743.1"/>
    </source>
</evidence>
<dbReference type="PANTHER" id="PTHR12922">
    <property type="entry name" value="UBIQUINONE BIOSYNTHESIS PROTEIN"/>
    <property type="match status" value="1"/>
</dbReference>
<dbReference type="EMBL" id="CP029479">
    <property type="protein sequence ID" value="AWM76743.1"/>
    <property type="molecule type" value="Genomic_DNA"/>
</dbReference>
<gene>
    <name evidence="2" type="ORF">HYN04_02575</name>
</gene>
<dbReference type="InterPro" id="IPR007715">
    <property type="entry name" value="Coq4"/>
</dbReference>
<organism evidence="2 3">
    <name type="scientific">Phenylobacterium parvum</name>
    <dbReference type="NCBI Taxonomy" id="2201350"/>
    <lineage>
        <taxon>Bacteria</taxon>
        <taxon>Pseudomonadati</taxon>
        <taxon>Pseudomonadota</taxon>
        <taxon>Alphaproteobacteria</taxon>
        <taxon>Caulobacterales</taxon>
        <taxon>Caulobacteraceae</taxon>
        <taxon>Phenylobacterium</taxon>
    </lineage>
</organism>
<dbReference type="KEGG" id="phb:HYN04_02575"/>
<dbReference type="OrthoDB" id="5723450at2"/>
<protein>
    <recommendedName>
        <fullName evidence="4">Ubiquinone biosynthesis protein</fullName>
    </recommendedName>
</protein>
<evidence type="ECO:0008006" key="4">
    <source>
        <dbReference type="Google" id="ProtNLM"/>
    </source>
</evidence>
<dbReference type="Pfam" id="PF05019">
    <property type="entry name" value="Coq4"/>
    <property type="match status" value="1"/>
</dbReference>
<reference evidence="3" key="1">
    <citation type="submission" date="2018-05" db="EMBL/GenBank/DDBJ databases">
        <title>Genome sequencing of Phenylobacterium sp. HYN0004.</title>
        <authorList>
            <person name="Yi H."/>
            <person name="Baek C."/>
        </authorList>
    </citation>
    <scope>NUCLEOTIDE SEQUENCE [LARGE SCALE GENOMIC DNA]</scope>
    <source>
        <strain evidence="3">HYN0004</strain>
    </source>
</reference>
<dbReference type="AlphaFoldDB" id="A0A2Z3HJN7"/>